<dbReference type="SUPFAM" id="SSF56796">
    <property type="entry name" value="Dehydroquinate synthase-like"/>
    <property type="match status" value="1"/>
</dbReference>
<comment type="caution">
    <text evidence="4">The sequence shown here is derived from an EMBL/GenBank/DDBJ whole genome shotgun (WGS) entry which is preliminary data.</text>
</comment>
<dbReference type="PROSITE" id="PS00913">
    <property type="entry name" value="ADH_IRON_1"/>
    <property type="match status" value="1"/>
</dbReference>
<organism evidence="4 5">
    <name type="scientific">Bhargavaea cecembensis</name>
    <dbReference type="NCBI Taxonomy" id="394098"/>
    <lineage>
        <taxon>Bacteria</taxon>
        <taxon>Bacillati</taxon>
        <taxon>Bacillota</taxon>
        <taxon>Bacilli</taxon>
        <taxon>Bacillales</taxon>
        <taxon>Caryophanaceae</taxon>
        <taxon>Bhargavaea</taxon>
    </lineage>
</organism>
<dbReference type="GO" id="GO:0008106">
    <property type="term" value="F:alcohol dehydrogenase (NADP+) activity"/>
    <property type="evidence" value="ECO:0007669"/>
    <property type="project" value="TreeGrafter"/>
</dbReference>
<dbReference type="EMBL" id="LQNT01000013">
    <property type="protein sequence ID" value="KZE36520.1"/>
    <property type="molecule type" value="Genomic_DNA"/>
</dbReference>
<proteinExistence type="predicted"/>
<dbReference type="Gene3D" id="3.40.50.1970">
    <property type="match status" value="1"/>
</dbReference>
<feature type="domain" description="Fe-containing alcohol dehydrogenase-like C-terminal" evidence="3">
    <location>
        <begin position="188"/>
        <end position="388"/>
    </location>
</feature>
<dbReference type="GO" id="GO:1990362">
    <property type="term" value="F:butanol dehydrogenase (NAD+) activity"/>
    <property type="evidence" value="ECO:0007669"/>
    <property type="project" value="InterPro"/>
</dbReference>
<dbReference type="GO" id="GO:0046872">
    <property type="term" value="F:metal ion binding"/>
    <property type="evidence" value="ECO:0007669"/>
    <property type="project" value="InterPro"/>
</dbReference>
<dbReference type="Gene3D" id="1.20.1090.10">
    <property type="entry name" value="Dehydroquinate synthase-like - alpha domain"/>
    <property type="match status" value="1"/>
</dbReference>
<dbReference type="OrthoDB" id="9801156at2"/>
<name>A0A161SNK6_9BACL</name>
<dbReference type="PANTHER" id="PTHR43633:SF1">
    <property type="entry name" value="ALCOHOL DEHYDROGENASE YQHD"/>
    <property type="match status" value="1"/>
</dbReference>
<dbReference type="InterPro" id="IPR044731">
    <property type="entry name" value="BDH-like"/>
</dbReference>
<reference evidence="4 5" key="1">
    <citation type="submission" date="2016-01" db="EMBL/GenBank/DDBJ databases">
        <title>Whole genome sequencing of Bhargavaea cecembensis T14.</title>
        <authorList>
            <person name="Hong K.W."/>
        </authorList>
    </citation>
    <scope>NUCLEOTIDE SEQUENCE [LARGE SCALE GENOMIC DNA]</scope>
    <source>
        <strain evidence="4 5">T14</strain>
    </source>
</reference>
<dbReference type="InterPro" id="IPR001670">
    <property type="entry name" value="ADH_Fe/GldA"/>
</dbReference>
<dbReference type="InterPro" id="IPR018211">
    <property type="entry name" value="ADH_Fe_CS"/>
</dbReference>
<dbReference type="GO" id="GO:1990002">
    <property type="term" value="F:methylglyoxal reductase (NADPH) (acetol producing) activity"/>
    <property type="evidence" value="ECO:0007669"/>
    <property type="project" value="TreeGrafter"/>
</dbReference>
<dbReference type="PROSITE" id="PS00060">
    <property type="entry name" value="ADH_IRON_2"/>
    <property type="match status" value="1"/>
</dbReference>
<dbReference type="GO" id="GO:0005829">
    <property type="term" value="C:cytosol"/>
    <property type="evidence" value="ECO:0007669"/>
    <property type="project" value="TreeGrafter"/>
</dbReference>
<dbReference type="Proteomes" id="UP000076490">
    <property type="component" value="Unassembled WGS sequence"/>
</dbReference>
<gene>
    <name evidence="4" type="ORF">AV656_15405</name>
</gene>
<dbReference type="CDD" id="cd08187">
    <property type="entry name" value="BDH"/>
    <property type="match status" value="1"/>
</dbReference>
<dbReference type="Pfam" id="PF00465">
    <property type="entry name" value="Fe-ADH"/>
    <property type="match status" value="1"/>
</dbReference>
<evidence type="ECO:0000313" key="5">
    <source>
        <dbReference type="Proteomes" id="UP000076490"/>
    </source>
</evidence>
<dbReference type="Pfam" id="PF25137">
    <property type="entry name" value="ADH_Fe_C"/>
    <property type="match status" value="1"/>
</dbReference>
<evidence type="ECO:0000259" key="3">
    <source>
        <dbReference type="Pfam" id="PF25137"/>
    </source>
</evidence>
<dbReference type="AlphaFoldDB" id="A0A161SNK6"/>
<dbReference type="PANTHER" id="PTHR43633">
    <property type="entry name" value="ALCOHOL DEHYDROGENASE YQHD"/>
    <property type="match status" value="1"/>
</dbReference>
<dbReference type="InterPro" id="IPR056798">
    <property type="entry name" value="ADH_Fe_C"/>
</dbReference>
<keyword evidence="1" id="KW-0560">Oxidoreductase</keyword>
<evidence type="ECO:0000313" key="4">
    <source>
        <dbReference type="EMBL" id="KZE36520.1"/>
    </source>
</evidence>
<dbReference type="FunFam" id="3.40.50.1970:FF:000003">
    <property type="entry name" value="Alcohol dehydrogenase, iron-containing"/>
    <property type="match status" value="1"/>
</dbReference>
<dbReference type="RefSeq" id="WP_063183839.1">
    <property type="nucleotide sequence ID" value="NZ_LQNT01000013.1"/>
</dbReference>
<evidence type="ECO:0000259" key="2">
    <source>
        <dbReference type="Pfam" id="PF00465"/>
    </source>
</evidence>
<feature type="domain" description="Alcohol dehydrogenase iron-type/glycerol dehydrogenase GldA" evidence="2">
    <location>
        <begin position="9"/>
        <end position="177"/>
    </location>
</feature>
<evidence type="ECO:0000256" key="1">
    <source>
        <dbReference type="ARBA" id="ARBA00023002"/>
    </source>
</evidence>
<accession>A0A161SNK6</accession>
<sequence length="389" mass="42502">MNSFTFQNPTKLIFGEGQIEKLKTELPLYGKKVLLVYGGGSIKRNGVYDDVMRELGEIGAEVHELSGVEPNPRVTTAEKGAAICKEQGIDIVLAVGGGSVIDCSKLIATAAKYDGDAWDLVTRKAIPEEALPIGTVLTIAATGSEMNAGSVITNEETQEKYGWGGPQNFPKFSILDPAYTTSVPKDQTVYGIVDMMSHIFEQYFNNAVNTPVQDEMCEGVLRAIIRTAPKLMEDMENTELRGTIMFAGTIALNKFLEMGYRGDWGTHNIEHAVSAIYDIPHAGGLAILFPEWMKYNIRKGTRPERFAQLAVNVFGVDPEGKTTEEIALEGVSRLRSFWSSIGAPERLADYGIDDKNISLMAEKSYSGAPVGQFAALEKEEVESILNNSL</sequence>
<protein>
    <submittedName>
        <fullName evidence="4">Butanol dehydrogenase</fullName>
    </submittedName>
</protein>